<dbReference type="Pfam" id="PF01311">
    <property type="entry name" value="Bac_export_1"/>
    <property type="match status" value="1"/>
</dbReference>
<feature type="transmembrane region" description="Helical" evidence="7">
    <location>
        <begin position="45"/>
        <end position="66"/>
    </location>
</feature>
<evidence type="ECO:0000256" key="1">
    <source>
        <dbReference type="ARBA" id="ARBA00004651"/>
    </source>
</evidence>
<protein>
    <submittedName>
        <fullName evidence="9">Type III secretion component</fullName>
    </submittedName>
    <submittedName>
        <fullName evidence="8">Type III secretion system export apparatus subunit SctT</fullName>
    </submittedName>
</protein>
<evidence type="ECO:0000256" key="7">
    <source>
        <dbReference type="RuleBase" id="RU362072"/>
    </source>
</evidence>
<comment type="similarity">
    <text evidence="2 7">Belongs to the FliR/MopE/SpaR family.</text>
</comment>
<evidence type="ECO:0000256" key="6">
    <source>
        <dbReference type="ARBA" id="ARBA00023136"/>
    </source>
</evidence>
<keyword evidence="4 7" id="KW-0812">Transmembrane</keyword>
<sequence length="270" mass="28917">MNFAVAQALLDYVYPFLAAFGLAVARALGMVIISPAFNRLGLTGMIRSAVAVVLAIPVAPVIYAGLSLADAPTGFAIAGLLIKEMAIGLVIGLAFGIPFWAAEVAGELVDLQRGSTMAQLVDPLGAGETSISSTLLTVTLITLFFMSGGFTLMVDGYYRSYGLWPTLTFSPIVVENTALEIVRILDRVMQIGVLLIAPIVVALLVADMMLAYLSRMAPQLHVFDLSLPVKNLLFSFLMVLYASFLVPLMLSELGSLYEVFDWLEQAVSKG</sequence>
<evidence type="ECO:0000256" key="3">
    <source>
        <dbReference type="ARBA" id="ARBA00022475"/>
    </source>
</evidence>
<comment type="subcellular location">
    <subcellularLocation>
        <location evidence="1 7">Cell membrane</location>
        <topology evidence="1 7">Multi-pass membrane protein</topology>
    </subcellularLocation>
</comment>
<evidence type="ECO:0000313" key="9">
    <source>
        <dbReference type="EMBL" id="SPZ06098.1"/>
    </source>
</evidence>
<proteinExistence type="inferred from homology"/>
<reference evidence="8 11" key="2">
    <citation type="submission" date="2020-10" db="EMBL/GenBank/DDBJ databases">
        <title>Genome sequences of Pseudomonas isolates.</title>
        <authorList>
            <person name="Wessels L."/>
            <person name="Reich F."/>
            <person name="Hammerl J."/>
        </authorList>
    </citation>
    <scope>NUCLEOTIDE SEQUENCE [LARGE SCALE GENOMIC DNA]</scope>
    <source>
        <strain evidence="8 11">20-MO00624-0</strain>
    </source>
</reference>
<dbReference type="PRINTS" id="PR00953">
    <property type="entry name" value="TYPE3IMRPROT"/>
</dbReference>
<evidence type="ECO:0000313" key="10">
    <source>
        <dbReference type="Proteomes" id="UP000250443"/>
    </source>
</evidence>
<dbReference type="PANTHER" id="PTHR30065">
    <property type="entry name" value="FLAGELLAR BIOSYNTHETIC PROTEIN FLIR"/>
    <property type="match status" value="1"/>
</dbReference>
<accession>A0A2X2CET3</accession>
<feature type="transmembrane region" description="Helical" evidence="7">
    <location>
        <begin position="130"/>
        <end position="150"/>
    </location>
</feature>
<dbReference type="GO" id="GO:0006605">
    <property type="term" value="P:protein targeting"/>
    <property type="evidence" value="ECO:0007669"/>
    <property type="project" value="UniProtKB-UniRule"/>
</dbReference>
<dbReference type="Proteomes" id="UP000250443">
    <property type="component" value="Unassembled WGS sequence"/>
</dbReference>
<keyword evidence="11" id="KW-1185">Reference proteome</keyword>
<keyword evidence="5 7" id="KW-1133">Transmembrane helix</keyword>
<dbReference type="InterPro" id="IPR002010">
    <property type="entry name" value="T3SS_IM_R"/>
</dbReference>
<name>A0A2X2CET3_PSELU</name>
<dbReference type="GO" id="GO:0005886">
    <property type="term" value="C:plasma membrane"/>
    <property type="evidence" value="ECO:0007669"/>
    <property type="project" value="UniProtKB-SubCell"/>
</dbReference>
<feature type="transmembrane region" description="Helical" evidence="7">
    <location>
        <begin position="191"/>
        <end position="212"/>
    </location>
</feature>
<dbReference type="EMBL" id="UAUF01000011">
    <property type="protein sequence ID" value="SPZ06098.1"/>
    <property type="molecule type" value="Genomic_DNA"/>
</dbReference>
<dbReference type="EMBL" id="JADMCD010000003">
    <property type="protein sequence ID" value="MBF8640735.1"/>
    <property type="molecule type" value="Genomic_DNA"/>
</dbReference>
<gene>
    <name evidence="8" type="primary">sctT</name>
    <name evidence="8" type="ORF">IRZ65_08570</name>
    <name evidence="9" type="ORF">NCTC11842_02019</name>
</gene>
<dbReference type="PANTHER" id="PTHR30065:SF1">
    <property type="entry name" value="SURFACE PRESENTATION OF ANTIGENS PROTEIN SPAR"/>
    <property type="match status" value="1"/>
</dbReference>
<evidence type="ECO:0000313" key="11">
    <source>
        <dbReference type="Proteomes" id="UP000626180"/>
    </source>
</evidence>
<evidence type="ECO:0000313" key="8">
    <source>
        <dbReference type="EMBL" id="MBF8640735.1"/>
    </source>
</evidence>
<evidence type="ECO:0000256" key="5">
    <source>
        <dbReference type="ARBA" id="ARBA00022989"/>
    </source>
</evidence>
<keyword evidence="3 7" id="KW-1003">Cell membrane</keyword>
<feature type="transmembrane region" description="Helical" evidence="7">
    <location>
        <begin position="12"/>
        <end position="33"/>
    </location>
</feature>
<reference evidence="9 10" key="1">
    <citation type="submission" date="2018-06" db="EMBL/GenBank/DDBJ databases">
        <authorList>
            <consortium name="Pathogen Informatics"/>
            <person name="Doyle S."/>
        </authorList>
    </citation>
    <scope>NUCLEOTIDE SEQUENCE [LARGE SCALE GENOMIC DNA]</scope>
    <source>
        <strain evidence="9 10">NCTC11842</strain>
    </source>
</reference>
<dbReference type="NCBIfam" id="TIGR01401">
    <property type="entry name" value="fliR_like_III"/>
    <property type="match status" value="1"/>
</dbReference>
<evidence type="ECO:0000256" key="2">
    <source>
        <dbReference type="ARBA" id="ARBA00009772"/>
    </source>
</evidence>
<feature type="transmembrane region" description="Helical" evidence="7">
    <location>
        <begin position="86"/>
        <end position="109"/>
    </location>
</feature>
<dbReference type="InterPro" id="IPR006304">
    <property type="entry name" value="T3SS_SpaR/YscT"/>
</dbReference>
<evidence type="ECO:0000256" key="4">
    <source>
        <dbReference type="ARBA" id="ARBA00022692"/>
    </source>
</evidence>
<keyword evidence="6 7" id="KW-0472">Membrane</keyword>
<dbReference type="Proteomes" id="UP000626180">
    <property type="component" value="Unassembled WGS sequence"/>
</dbReference>
<dbReference type="AlphaFoldDB" id="A0A2X2CET3"/>
<dbReference type="RefSeq" id="WP_010798180.1">
    <property type="nucleotide sequence ID" value="NZ_FQYS01000003.1"/>
</dbReference>
<organism evidence="9 10">
    <name type="scientific">Pseudomonas luteola</name>
    <dbReference type="NCBI Taxonomy" id="47886"/>
    <lineage>
        <taxon>Bacteria</taxon>
        <taxon>Pseudomonadati</taxon>
        <taxon>Pseudomonadota</taxon>
        <taxon>Gammaproteobacteria</taxon>
        <taxon>Pseudomonadales</taxon>
        <taxon>Pseudomonadaceae</taxon>
        <taxon>Pseudomonas</taxon>
    </lineage>
</organism>
<feature type="transmembrane region" description="Helical" evidence="7">
    <location>
        <begin position="232"/>
        <end position="250"/>
    </location>
</feature>